<keyword evidence="8" id="KW-1185">Reference proteome</keyword>
<organism evidence="7 8">
    <name type="scientific">Ranatra chinensis</name>
    <dbReference type="NCBI Taxonomy" id="642074"/>
    <lineage>
        <taxon>Eukaryota</taxon>
        <taxon>Metazoa</taxon>
        <taxon>Ecdysozoa</taxon>
        <taxon>Arthropoda</taxon>
        <taxon>Hexapoda</taxon>
        <taxon>Insecta</taxon>
        <taxon>Pterygota</taxon>
        <taxon>Neoptera</taxon>
        <taxon>Paraneoptera</taxon>
        <taxon>Hemiptera</taxon>
        <taxon>Heteroptera</taxon>
        <taxon>Panheteroptera</taxon>
        <taxon>Nepomorpha</taxon>
        <taxon>Nepidae</taxon>
        <taxon>Ranatrinae</taxon>
        <taxon>Ranatra</taxon>
    </lineage>
</organism>
<dbReference type="GO" id="GO:0008061">
    <property type="term" value="F:chitin binding"/>
    <property type="evidence" value="ECO:0007669"/>
    <property type="project" value="UniProtKB-KW"/>
</dbReference>
<dbReference type="PANTHER" id="PTHR23301:SF0">
    <property type="entry name" value="CHITIN-BINDING TYPE-2 DOMAIN-CONTAINING PROTEIN-RELATED"/>
    <property type="match status" value="1"/>
</dbReference>
<dbReference type="Gene3D" id="2.170.140.10">
    <property type="entry name" value="Chitin binding domain"/>
    <property type="match status" value="3"/>
</dbReference>
<dbReference type="SUPFAM" id="SSF57625">
    <property type="entry name" value="Invertebrate chitin-binding proteins"/>
    <property type="match status" value="3"/>
</dbReference>
<dbReference type="InterPro" id="IPR002557">
    <property type="entry name" value="Chitin-bd_dom"/>
</dbReference>
<gene>
    <name evidence="7" type="ORF">AAG570_011333</name>
</gene>
<proteinExistence type="predicted"/>
<name>A0ABD0YKB6_9HEMI</name>
<reference evidence="7 8" key="1">
    <citation type="submission" date="2024-07" db="EMBL/GenBank/DDBJ databases">
        <title>Chromosome-level genome assembly of the water stick insect Ranatra chinensis (Heteroptera: Nepidae).</title>
        <authorList>
            <person name="Liu X."/>
        </authorList>
    </citation>
    <scope>NUCLEOTIDE SEQUENCE [LARGE SCALE GENOMIC DNA]</scope>
    <source>
        <strain evidence="7">Cailab_2021Rc</strain>
        <tissue evidence="7">Muscle</tissue>
    </source>
</reference>
<evidence type="ECO:0000313" key="7">
    <source>
        <dbReference type="EMBL" id="KAL1131720.1"/>
    </source>
</evidence>
<feature type="domain" description="Chitin-binding type-2" evidence="6">
    <location>
        <begin position="73"/>
        <end position="131"/>
    </location>
</feature>
<sequence>MQNAGSCPERNGRFPDPSQCDAYIECIDGVPTRKLCPDGLLFKPQAGHFSYPCFYPPEVDCLGRSSLQPAQPSGTCPHQFGYYPVGDASHCGQFMICSNGIAHIFDCPEGLAFNDQSLRCEWPDEVLSCNAEAFLGFTCPNFGTTDFGPAGYTFYRSPVTCQKYYLCINGRPRLLSCSQDEAFNEITSSCDAPENVTGW</sequence>
<evidence type="ECO:0000313" key="8">
    <source>
        <dbReference type="Proteomes" id="UP001558652"/>
    </source>
</evidence>
<keyword evidence="1" id="KW-0147">Chitin-binding</keyword>
<dbReference type="Pfam" id="PF01607">
    <property type="entry name" value="CBM_14"/>
    <property type="match status" value="3"/>
</dbReference>
<evidence type="ECO:0000256" key="5">
    <source>
        <dbReference type="ARBA" id="ARBA00023180"/>
    </source>
</evidence>
<evidence type="ECO:0000256" key="3">
    <source>
        <dbReference type="ARBA" id="ARBA00022737"/>
    </source>
</evidence>
<dbReference type="InterPro" id="IPR036508">
    <property type="entry name" value="Chitin-bd_dom_sf"/>
</dbReference>
<dbReference type="Proteomes" id="UP001558652">
    <property type="component" value="Unassembled WGS sequence"/>
</dbReference>
<evidence type="ECO:0000259" key="6">
    <source>
        <dbReference type="PROSITE" id="PS50940"/>
    </source>
</evidence>
<keyword evidence="4" id="KW-1015">Disulfide bond</keyword>
<protein>
    <recommendedName>
        <fullName evidence="6">Chitin-binding type-2 domain-containing protein</fullName>
    </recommendedName>
</protein>
<accession>A0ABD0YKB6</accession>
<dbReference type="SMART" id="SM00494">
    <property type="entry name" value="ChtBD2"/>
    <property type="match status" value="3"/>
</dbReference>
<feature type="domain" description="Chitin-binding type-2" evidence="6">
    <location>
        <begin position="4"/>
        <end position="63"/>
    </location>
</feature>
<dbReference type="InterPro" id="IPR051940">
    <property type="entry name" value="Chitin_bind-dev_reg"/>
</dbReference>
<keyword evidence="2" id="KW-0732">Signal</keyword>
<dbReference type="AlphaFoldDB" id="A0ABD0YKB6"/>
<keyword evidence="5" id="KW-0325">Glycoprotein</keyword>
<feature type="domain" description="Chitin-binding type-2" evidence="6">
    <location>
        <begin position="136"/>
        <end position="199"/>
    </location>
</feature>
<comment type="caution">
    <text evidence="7">The sequence shown here is derived from an EMBL/GenBank/DDBJ whole genome shotgun (WGS) entry which is preliminary data.</text>
</comment>
<evidence type="ECO:0000256" key="4">
    <source>
        <dbReference type="ARBA" id="ARBA00023157"/>
    </source>
</evidence>
<dbReference type="PANTHER" id="PTHR23301">
    <property type="entry name" value="CHITIN BINDING PERITROPHIN-A"/>
    <property type="match status" value="1"/>
</dbReference>
<evidence type="ECO:0000256" key="1">
    <source>
        <dbReference type="ARBA" id="ARBA00022669"/>
    </source>
</evidence>
<dbReference type="EMBL" id="JBFDAA010000006">
    <property type="protein sequence ID" value="KAL1131720.1"/>
    <property type="molecule type" value="Genomic_DNA"/>
</dbReference>
<evidence type="ECO:0000256" key="2">
    <source>
        <dbReference type="ARBA" id="ARBA00022729"/>
    </source>
</evidence>
<dbReference type="PROSITE" id="PS50940">
    <property type="entry name" value="CHIT_BIND_II"/>
    <property type="match status" value="3"/>
</dbReference>
<keyword evidence="3" id="KW-0677">Repeat</keyword>